<dbReference type="Gene3D" id="2.30.30.60">
    <property type="match status" value="1"/>
</dbReference>
<comment type="subcellular location">
    <subcellularLocation>
        <location evidence="1">Membrane</location>
    </subcellularLocation>
</comment>
<dbReference type="AlphaFoldDB" id="A0A7C2YZM1"/>
<dbReference type="InterPro" id="IPR045275">
    <property type="entry name" value="MscS_archaea/bacteria_type"/>
</dbReference>
<keyword evidence="2 5" id="KW-0812">Transmembrane</keyword>
<feature type="transmembrane region" description="Helical" evidence="5">
    <location>
        <begin position="12"/>
        <end position="31"/>
    </location>
</feature>
<organism evidence="7">
    <name type="scientific">Fervidicoccus fontis</name>
    <dbReference type="NCBI Taxonomy" id="683846"/>
    <lineage>
        <taxon>Archaea</taxon>
        <taxon>Thermoproteota</taxon>
        <taxon>Thermoprotei</taxon>
        <taxon>Fervidicoccales</taxon>
        <taxon>Fervidicoccaceae</taxon>
        <taxon>Fervidicoccus</taxon>
    </lineage>
</organism>
<accession>A0A7C2YZM1</accession>
<dbReference type="Proteomes" id="UP000885664">
    <property type="component" value="Unassembled WGS sequence"/>
</dbReference>
<feature type="domain" description="Mechanosensitive ion channel MscS" evidence="6">
    <location>
        <begin position="132"/>
        <end position="216"/>
    </location>
</feature>
<dbReference type="PANTHER" id="PTHR30221">
    <property type="entry name" value="SMALL-CONDUCTANCE MECHANOSENSITIVE CHANNEL"/>
    <property type="match status" value="1"/>
</dbReference>
<gene>
    <name evidence="7" type="ORF">ENO36_02930</name>
</gene>
<evidence type="ECO:0000259" key="6">
    <source>
        <dbReference type="Pfam" id="PF00924"/>
    </source>
</evidence>
<dbReference type="InterPro" id="IPR006685">
    <property type="entry name" value="MscS_channel_2nd"/>
</dbReference>
<keyword evidence="3 5" id="KW-1133">Transmembrane helix</keyword>
<dbReference type="Gene3D" id="1.10.287.1260">
    <property type="match status" value="1"/>
</dbReference>
<evidence type="ECO:0000256" key="4">
    <source>
        <dbReference type="ARBA" id="ARBA00023136"/>
    </source>
</evidence>
<dbReference type="GO" id="GO:0008381">
    <property type="term" value="F:mechanosensitive monoatomic ion channel activity"/>
    <property type="evidence" value="ECO:0007669"/>
    <property type="project" value="InterPro"/>
</dbReference>
<sequence>MGSKKEKPGIWGRFLLLILVVAAFATLLSLLKTTPILPEEIRLKYVEYFKYIGAIASLAIGYFIVRSLSSIITSRLKDLGPSALLVKNVVMILGYITVAIVALSFFEVTGMLSLAGATFSGLIIGFGLQPVMANFFAGLILLGTGHLKPGFSVKISGTSLPISTVSFPAYKLFSINEYVPSITGTVVEVGLMFTKVLSTHGELVKIPNNLLLTSSIVREEVYEEKKVRIRYELPLSCDPELSLKELEREFSSDKGVELYLEEQSDKLYYIVVLTATVPPHEKLMKFRSLLLMKLIKAHRSLMRKGICEELKGAEG</sequence>
<dbReference type="Pfam" id="PF00924">
    <property type="entry name" value="MS_channel_2nd"/>
    <property type="match status" value="1"/>
</dbReference>
<evidence type="ECO:0000256" key="2">
    <source>
        <dbReference type="ARBA" id="ARBA00022692"/>
    </source>
</evidence>
<evidence type="ECO:0000256" key="1">
    <source>
        <dbReference type="ARBA" id="ARBA00004370"/>
    </source>
</evidence>
<evidence type="ECO:0000256" key="3">
    <source>
        <dbReference type="ARBA" id="ARBA00022989"/>
    </source>
</evidence>
<feature type="transmembrane region" description="Helical" evidence="5">
    <location>
        <begin position="84"/>
        <end position="106"/>
    </location>
</feature>
<dbReference type="PANTHER" id="PTHR30221:SF1">
    <property type="entry name" value="SMALL-CONDUCTANCE MECHANOSENSITIVE CHANNEL"/>
    <property type="match status" value="1"/>
</dbReference>
<keyword evidence="4 5" id="KW-0472">Membrane</keyword>
<dbReference type="GO" id="GO:0016020">
    <property type="term" value="C:membrane"/>
    <property type="evidence" value="ECO:0007669"/>
    <property type="project" value="UniProtKB-SubCell"/>
</dbReference>
<dbReference type="SUPFAM" id="SSF50182">
    <property type="entry name" value="Sm-like ribonucleoproteins"/>
    <property type="match status" value="1"/>
</dbReference>
<reference evidence="7" key="1">
    <citation type="journal article" date="2020" name="mSystems">
        <title>Genome- and Community-Level Interaction Insights into Carbon Utilization and Element Cycling Functions of Hydrothermarchaeota in Hydrothermal Sediment.</title>
        <authorList>
            <person name="Zhou Z."/>
            <person name="Liu Y."/>
            <person name="Xu W."/>
            <person name="Pan J."/>
            <person name="Luo Z.H."/>
            <person name="Li M."/>
        </authorList>
    </citation>
    <scope>NUCLEOTIDE SEQUENCE [LARGE SCALE GENOMIC DNA]</scope>
    <source>
        <strain evidence="7">SpSt-1259</strain>
    </source>
</reference>
<dbReference type="InterPro" id="IPR010920">
    <property type="entry name" value="LSM_dom_sf"/>
</dbReference>
<dbReference type="InterPro" id="IPR023408">
    <property type="entry name" value="MscS_beta-dom_sf"/>
</dbReference>
<feature type="transmembrane region" description="Helical" evidence="5">
    <location>
        <begin position="51"/>
        <end position="72"/>
    </location>
</feature>
<comment type="caution">
    <text evidence="7">The sequence shown here is derived from an EMBL/GenBank/DDBJ whole genome shotgun (WGS) entry which is preliminary data.</text>
</comment>
<feature type="transmembrane region" description="Helical" evidence="5">
    <location>
        <begin position="118"/>
        <end position="142"/>
    </location>
</feature>
<proteinExistence type="predicted"/>
<dbReference type="EMBL" id="DSFE01000064">
    <property type="protein sequence ID" value="HEU97793.1"/>
    <property type="molecule type" value="Genomic_DNA"/>
</dbReference>
<evidence type="ECO:0000256" key="5">
    <source>
        <dbReference type="SAM" id="Phobius"/>
    </source>
</evidence>
<name>A0A7C2YZM1_9CREN</name>
<evidence type="ECO:0000313" key="7">
    <source>
        <dbReference type="EMBL" id="HEU97793.1"/>
    </source>
</evidence>
<protein>
    <submittedName>
        <fullName evidence="7">Mechanosensitive ion channel family protein</fullName>
    </submittedName>
</protein>